<dbReference type="InterPro" id="IPR015421">
    <property type="entry name" value="PyrdxlP-dep_Trfase_major"/>
</dbReference>
<dbReference type="PANTHER" id="PTHR43586">
    <property type="entry name" value="CYSTEINE DESULFURASE"/>
    <property type="match status" value="1"/>
</dbReference>
<dbReference type="InterPro" id="IPR015422">
    <property type="entry name" value="PyrdxlP-dep_Trfase_small"/>
</dbReference>
<dbReference type="Gene3D" id="3.40.640.10">
    <property type="entry name" value="Type I PLP-dependent aspartate aminotransferase-like (Major domain)"/>
    <property type="match status" value="1"/>
</dbReference>
<evidence type="ECO:0000259" key="1">
    <source>
        <dbReference type="Pfam" id="PF00266"/>
    </source>
</evidence>
<evidence type="ECO:0000313" key="2">
    <source>
        <dbReference type="EMBL" id="NYD74012.1"/>
    </source>
</evidence>
<keyword evidence="3" id="KW-1185">Reference proteome</keyword>
<organism evidence="2 3">
    <name type="scientific">Leifsonia soli</name>
    <dbReference type="NCBI Taxonomy" id="582665"/>
    <lineage>
        <taxon>Bacteria</taxon>
        <taxon>Bacillati</taxon>
        <taxon>Actinomycetota</taxon>
        <taxon>Actinomycetes</taxon>
        <taxon>Micrococcales</taxon>
        <taxon>Microbacteriaceae</taxon>
        <taxon>Leifsonia</taxon>
    </lineage>
</organism>
<proteinExistence type="predicted"/>
<dbReference type="GO" id="GO:0016829">
    <property type="term" value="F:lyase activity"/>
    <property type="evidence" value="ECO:0007669"/>
    <property type="project" value="UniProtKB-KW"/>
</dbReference>
<protein>
    <submittedName>
        <fullName evidence="2">Selenocysteine lyase/cysteine desulfurase</fullName>
    </submittedName>
</protein>
<dbReference type="InterPro" id="IPR015424">
    <property type="entry name" value="PyrdxlP-dep_Trfase"/>
</dbReference>
<keyword evidence="2" id="KW-0456">Lyase</keyword>
<dbReference type="PANTHER" id="PTHR43586:SF15">
    <property type="entry name" value="BLR3095 PROTEIN"/>
    <property type="match status" value="1"/>
</dbReference>
<dbReference type="InterPro" id="IPR000192">
    <property type="entry name" value="Aminotrans_V_dom"/>
</dbReference>
<gene>
    <name evidence="2" type="ORF">BJ963_001531</name>
</gene>
<dbReference type="RefSeq" id="WP_089909560.1">
    <property type="nucleotide sequence ID" value="NZ_BAAAPX010000001.1"/>
</dbReference>
<sequence length="372" mass="39272">MTTVEEYARGFGEEPGYLDYGRVGPLSATVRAEAIGQYEILSKARFGTIDRMGAEDERVRDAVSALTGFPADQVAFQPNASSGLLHAAFGLTGGDVLLSLAEFPSLTYAAERAARALRVITPTWLETDGGRVTPARIREQLTDSTSAVMVSLVDSRTGYLADIDGIRQVIGDRLLIVDAIQGFGVVDAPWEVADVVVSGGQKWMRAGWGTGFLALSERAVDHLTPVFSGWTGSGPQQPWDEVLEPVRGAGAFSVSNPDRVAQARFAAALEEVASVGVSAISAAISDNVERVLQLADEFAVPVSSSRSPAERAGMIVLEPLPEQLTVLGASLHNHGVSASVRATNVRISVHAGTTAETLDMLRAAFTSYASAA</sequence>
<evidence type="ECO:0000313" key="3">
    <source>
        <dbReference type="Proteomes" id="UP000589620"/>
    </source>
</evidence>
<dbReference type="Pfam" id="PF00266">
    <property type="entry name" value="Aminotran_5"/>
    <property type="match status" value="1"/>
</dbReference>
<dbReference type="SUPFAM" id="SSF53383">
    <property type="entry name" value="PLP-dependent transferases"/>
    <property type="match status" value="1"/>
</dbReference>
<dbReference type="AlphaFoldDB" id="A0A852SZI0"/>
<dbReference type="Proteomes" id="UP000589620">
    <property type="component" value="Unassembled WGS sequence"/>
</dbReference>
<reference evidence="2 3" key="1">
    <citation type="submission" date="2020-07" db="EMBL/GenBank/DDBJ databases">
        <title>Sequencing the genomes of 1000 actinobacteria strains.</title>
        <authorList>
            <person name="Klenk H.-P."/>
        </authorList>
    </citation>
    <scope>NUCLEOTIDE SEQUENCE [LARGE SCALE GENOMIC DNA]</scope>
    <source>
        <strain evidence="2 3">DSM 23871</strain>
    </source>
</reference>
<dbReference type="Gene3D" id="3.90.1150.10">
    <property type="entry name" value="Aspartate Aminotransferase, domain 1"/>
    <property type="match status" value="1"/>
</dbReference>
<dbReference type="EMBL" id="JACCBJ010000001">
    <property type="protein sequence ID" value="NYD74012.1"/>
    <property type="molecule type" value="Genomic_DNA"/>
</dbReference>
<accession>A0A852SZI0</accession>
<comment type="caution">
    <text evidence="2">The sequence shown here is derived from an EMBL/GenBank/DDBJ whole genome shotgun (WGS) entry which is preliminary data.</text>
</comment>
<feature type="domain" description="Aminotransferase class V" evidence="1">
    <location>
        <begin position="57"/>
        <end position="229"/>
    </location>
</feature>
<name>A0A852SZI0_9MICO</name>